<keyword evidence="1" id="KW-0812">Transmembrane</keyword>
<proteinExistence type="predicted"/>
<evidence type="ECO:0000313" key="3">
    <source>
        <dbReference type="Proteomes" id="UP000035368"/>
    </source>
</evidence>
<dbReference type="Proteomes" id="UP000035368">
    <property type="component" value="Chromosome"/>
</dbReference>
<dbReference type="AlphaFoldDB" id="A0A0G3GM78"/>
<organism evidence="2 3">
    <name type="scientific">Corynebacterium epidermidicanis</name>
    <dbReference type="NCBI Taxonomy" id="1050174"/>
    <lineage>
        <taxon>Bacteria</taxon>
        <taxon>Bacillati</taxon>
        <taxon>Actinomycetota</taxon>
        <taxon>Actinomycetes</taxon>
        <taxon>Mycobacteriales</taxon>
        <taxon>Corynebacteriaceae</taxon>
        <taxon>Corynebacterium</taxon>
    </lineage>
</organism>
<reference evidence="2 3" key="1">
    <citation type="submission" date="2015-05" db="EMBL/GenBank/DDBJ databases">
        <title>Complete genome sequence of Corynebacterium epidermidicanis DSM 45586, isolated from the skin of a dog suffering from pruritus.</title>
        <authorList>
            <person name="Ruckert C."/>
            <person name="Albersmeier A."/>
            <person name="Winkler A."/>
            <person name="Tauch A."/>
        </authorList>
    </citation>
    <scope>NUCLEOTIDE SEQUENCE [LARGE SCALE GENOMIC DNA]</scope>
    <source>
        <strain evidence="2 3">DSM 45586</strain>
    </source>
</reference>
<gene>
    <name evidence="2" type="ORF">CEPID_01840</name>
</gene>
<dbReference type="EMBL" id="CP011541">
    <property type="protein sequence ID" value="AKK02249.1"/>
    <property type="molecule type" value="Genomic_DNA"/>
</dbReference>
<accession>A0A0G3GM78</accession>
<dbReference type="Pfam" id="PF10825">
    <property type="entry name" value="DUF2752"/>
    <property type="match status" value="1"/>
</dbReference>
<name>A0A0G3GM78_9CORY</name>
<evidence type="ECO:0000256" key="1">
    <source>
        <dbReference type="SAM" id="Phobius"/>
    </source>
</evidence>
<keyword evidence="1" id="KW-0472">Membrane</keyword>
<keyword evidence="3" id="KW-1185">Reference proteome</keyword>
<sequence length="136" mass="14724">MSSLHDSPLAPIAIGTGAICSCMAIAAADPTTPGGVIPVCPTKALLGINCPGCGAMRMIQCLTQFRFADAVRYNALAVLFTVLLLWAWLAWLLKTLGKTMPNWTGWKWSPHVVGVLTAVWFVVRLLPFEPFAQLRV</sequence>
<dbReference type="InterPro" id="IPR021215">
    <property type="entry name" value="DUF2752"/>
</dbReference>
<dbReference type="KEGG" id="cei:CEPID_01840"/>
<dbReference type="OrthoDB" id="5966662at2"/>
<dbReference type="PATRIC" id="fig|1050174.4.peg.370"/>
<protein>
    <submittedName>
        <fullName evidence="2">Putative DUF2752 family protein</fullName>
    </submittedName>
</protein>
<keyword evidence="1" id="KW-1133">Transmembrane helix</keyword>
<feature type="transmembrane region" description="Helical" evidence="1">
    <location>
        <begin position="108"/>
        <end position="126"/>
    </location>
</feature>
<evidence type="ECO:0000313" key="2">
    <source>
        <dbReference type="EMBL" id="AKK02249.1"/>
    </source>
</evidence>
<dbReference type="STRING" id="1050174.CEPID_01840"/>
<feature type="transmembrane region" description="Helical" evidence="1">
    <location>
        <begin position="73"/>
        <end position="93"/>
    </location>
</feature>